<gene>
    <name evidence="4" type="ORF">FEZ08_05525</name>
</gene>
<keyword evidence="5" id="KW-1185">Reference proteome</keyword>
<dbReference type="PANTHER" id="PTHR43479">
    <property type="entry name" value="ACREF/ENVCD OPERON REPRESSOR-RELATED"/>
    <property type="match status" value="1"/>
</dbReference>
<dbReference type="InterPro" id="IPR009057">
    <property type="entry name" value="Homeodomain-like_sf"/>
</dbReference>
<evidence type="ECO:0000256" key="2">
    <source>
        <dbReference type="PROSITE-ProRule" id="PRU00335"/>
    </source>
</evidence>
<dbReference type="Proteomes" id="UP000306912">
    <property type="component" value="Unassembled WGS sequence"/>
</dbReference>
<protein>
    <submittedName>
        <fullName evidence="4">TetR/AcrR family transcriptional regulator</fullName>
    </submittedName>
</protein>
<dbReference type="SUPFAM" id="SSF46689">
    <property type="entry name" value="Homeodomain-like"/>
    <property type="match status" value="1"/>
</dbReference>
<organism evidence="4 5">
    <name type="scientific">Culicoidibacter larvae</name>
    <dbReference type="NCBI Taxonomy" id="2579976"/>
    <lineage>
        <taxon>Bacteria</taxon>
        <taxon>Bacillati</taxon>
        <taxon>Bacillota</taxon>
        <taxon>Culicoidibacteria</taxon>
        <taxon>Culicoidibacterales</taxon>
        <taxon>Culicoidibacteraceae</taxon>
        <taxon>Culicoidibacter</taxon>
    </lineage>
</organism>
<comment type="caution">
    <text evidence="4">The sequence shown here is derived from an EMBL/GenBank/DDBJ whole genome shotgun (WGS) entry which is preliminary data.</text>
</comment>
<dbReference type="PANTHER" id="PTHR43479:SF7">
    <property type="entry name" value="TETR-FAMILY TRANSCRIPTIONAL REGULATOR"/>
    <property type="match status" value="1"/>
</dbReference>
<feature type="DNA-binding region" description="H-T-H motif" evidence="2">
    <location>
        <begin position="29"/>
        <end position="48"/>
    </location>
</feature>
<dbReference type="Pfam" id="PF00440">
    <property type="entry name" value="TetR_N"/>
    <property type="match status" value="1"/>
</dbReference>
<dbReference type="InterPro" id="IPR039532">
    <property type="entry name" value="TetR_C_Firmicutes"/>
</dbReference>
<sequence>MLTKSEKTKEQIKQVFVELMKEKGFEHIKVTDIARKAHINRGTFYLHYIDKFDLLNQLEMEIINQIKTILDSGMNELFAPHNHTEDNQMNDPAYLVTEKVLEYLYTEADFITVIISDKGDPHFLNQAKELFRDIVNMELLKQKGTDTYLAGIPQDYAEEIFLGGIINIIVHWLRKGTPESPKAIAELITLTRHMTPVDILEL</sequence>
<dbReference type="InterPro" id="IPR001647">
    <property type="entry name" value="HTH_TetR"/>
</dbReference>
<dbReference type="InterPro" id="IPR050624">
    <property type="entry name" value="HTH-type_Tx_Regulator"/>
</dbReference>
<dbReference type="OrthoDB" id="9810250at2"/>
<evidence type="ECO:0000313" key="4">
    <source>
        <dbReference type="EMBL" id="TLG74168.1"/>
    </source>
</evidence>
<dbReference type="EMBL" id="VBWP01000004">
    <property type="protein sequence ID" value="TLG74168.1"/>
    <property type="molecule type" value="Genomic_DNA"/>
</dbReference>
<name>A0A5R8QCD8_9FIRM</name>
<accession>A0A5R8QCD8</accession>
<evidence type="ECO:0000259" key="3">
    <source>
        <dbReference type="PROSITE" id="PS50977"/>
    </source>
</evidence>
<evidence type="ECO:0000256" key="1">
    <source>
        <dbReference type="ARBA" id="ARBA00023125"/>
    </source>
</evidence>
<dbReference type="FunCoup" id="A0A5R8QCD8">
    <property type="interactions" value="15"/>
</dbReference>
<dbReference type="Gene3D" id="1.10.357.10">
    <property type="entry name" value="Tetracycline Repressor, domain 2"/>
    <property type="match status" value="1"/>
</dbReference>
<evidence type="ECO:0000313" key="5">
    <source>
        <dbReference type="Proteomes" id="UP000306912"/>
    </source>
</evidence>
<dbReference type="AlphaFoldDB" id="A0A5R8QCD8"/>
<reference evidence="4 5" key="1">
    <citation type="submission" date="2019-05" db="EMBL/GenBank/DDBJ databases">
        <title>Culicoidintestinum kansasii gen. nov., sp. nov. from the gastrointestinal tract of the biting midge, Culicoides sonorensis.</title>
        <authorList>
            <person name="Neupane S."/>
            <person name="Ghosh A."/>
            <person name="Gunther S."/>
            <person name="Martin K."/>
            <person name="Zurek L."/>
        </authorList>
    </citation>
    <scope>NUCLEOTIDE SEQUENCE [LARGE SCALE GENOMIC DNA]</scope>
    <source>
        <strain evidence="4 5">CS-1</strain>
    </source>
</reference>
<keyword evidence="1 2" id="KW-0238">DNA-binding</keyword>
<dbReference type="InParanoid" id="A0A5R8QCD8"/>
<feature type="domain" description="HTH tetR-type" evidence="3">
    <location>
        <begin position="6"/>
        <end position="66"/>
    </location>
</feature>
<dbReference type="PROSITE" id="PS50977">
    <property type="entry name" value="HTH_TETR_2"/>
    <property type="match status" value="1"/>
</dbReference>
<dbReference type="RefSeq" id="WP_138190720.1">
    <property type="nucleotide sequence ID" value="NZ_VBWP01000004.1"/>
</dbReference>
<dbReference type="Pfam" id="PF14278">
    <property type="entry name" value="TetR_C_8"/>
    <property type="match status" value="1"/>
</dbReference>
<proteinExistence type="predicted"/>
<dbReference type="GO" id="GO:0003677">
    <property type="term" value="F:DNA binding"/>
    <property type="evidence" value="ECO:0007669"/>
    <property type="project" value="UniProtKB-UniRule"/>
</dbReference>